<feature type="transmembrane region" description="Helical" evidence="2">
    <location>
        <begin position="187"/>
        <end position="209"/>
    </location>
</feature>
<keyword evidence="4" id="KW-1185">Reference proteome</keyword>
<organism evidence="3 4">
    <name type="scientific">Chlorella vulgaris</name>
    <name type="common">Green alga</name>
    <dbReference type="NCBI Taxonomy" id="3077"/>
    <lineage>
        <taxon>Eukaryota</taxon>
        <taxon>Viridiplantae</taxon>
        <taxon>Chlorophyta</taxon>
        <taxon>core chlorophytes</taxon>
        <taxon>Trebouxiophyceae</taxon>
        <taxon>Chlorellales</taxon>
        <taxon>Chlorellaceae</taxon>
        <taxon>Chlorella clade</taxon>
        <taxon>Chlorella</taxon>
    </lineage>
</organism>
<evidence type="ECO:0000256" key="2">
    <source>
        <dbReference type="SAM" id="Phobius"/>
    </source>
</evidence>
<sequence>MAQPSKLPAWGGGTGARQASQAAASKLRTVRDVVQTRSSASFGGYLEDRRHTSASAGWGSSTSRAGSQEDEGDNVSATPASTPVKLVTPCKGGEARGPGSARTLGSTPFEQGCEEQPACAGAAPSSSRLPPTASAALERLASKLGAVAGSGNTLELGGLTWEEAFLAGVAVGMQLHQSGAGRRSWPLLLLLSAFAVAVLAAVAASVLLLQPGWSHNYVAPHYG</sequence>
<feature type="compositionally biased region" description="Low complexity" evidence="1">
    <location>
        <begin position="53"/>
        <end position="66"/>
    </location>
</feature>
<reference evidence="3" key="1">
    <citation type="journal article" date="2019" name="Plant J.">
        <title>Chlorella vulgaris genome assembly and annotation reveals the molecular basis for metabolic acclimation to high light conditions.</title>
        <authorList>
            <person name="Cecchin M."/>
            <person name="Marcolungo L."/>
            <person name="Rossato M."/>
            <person name="Girolomoni L."/>
            <person name="Cosentino E."/>
            <person name="Cuine S."/>
            <person name="Li-Beisson Y."/>
            <person name="Delledonne M."/>
            <person name="Ballottari M."/>
        </authorList>
    </citation>
    <scope>NUCLEOTIDE SEQUENCE</scope>
    <source>
        <strain evidence="3">211/11P</strain>
    </source>
</reference>
<keyword evidence="2" id="KW-0812">Transmembrane</keyword>
<dbReference type="OrthoDB" id="10662193at2759"/>
<evidence type="ECO:0000313" key="4">
    <source>
        <dbReference type="Proteomes" id="UP001055712"/>
    </source>
</evidence>
<evidence type="ECO:0000256" key="1">
    <source>
        <dbReference type="SAM" id="MobiDB-lite"/>
    </source>
</evidence>
<proteinExistence type="predicted"/>
<dbReference type="Proteomes" id="UP001055712">
    <property type="component" value="Unassembled WGS sequence"/>
</dbReference>
<keyword evidence="2" id="KW-0472">Membrane</keyword>
<name>A0A9D4TSL3_CHLVU</name>
<reference evidence="3" key="2">
    <citation type="submission" date="2020-11" db="EMBL/GenBank/DDBJ databases">
        <authorList>
            <person name="Cecchin M."/>
            <person name="Marcolungo L."/>
            <person name="Rossato M."/>
            <person name="Girolomoni L."/>
            <person name="Cosentino E."/>
            <person name="Cuine S."/>
            <person name="Li-Beisson Y."/>
            <person name="Delledonne M."/>
            <person name="Ballottari M."/>
        </authorList>
    </citation>
    <scope>NUCLEOTIDE SEQUENCE</scope>
    <source>
        <strain evidence="3">211/11P</strain>
        <tissue evidence="3">Whole cell</tissue>
    </source>
</reference>
<protein>
    <submittedName>
        <fullName evidence="3">Uncharacterized protein</fullName>
    </submittedName>
</protein>
<dbReference type="AlphaFoldDB" id="A0A9D4TSL3"/>
<evidence type="ECO:0000313" key="3">
    <source>
        <dbReference type="EMBL" id="KAI3433664.1"/>
    </source>
</evidence>
<feature type="region of interest" description="Disordered" evidence="1">
    <location>
        <begin position="1"/>
        <end position="131"/>
    </location>
</feature>
<gene>
    <name evidence="3" type="ORF">D9Q98_003473</name>
</gene>
<dbReference type="EMBL" id="SIDB01000004">
    <property type="protein sequence ID" value="KAI3433664.1"/>
    <property type="molecule type" value="Genomic_DNA"/>
</dbReference>
<accession>A0A9D4TSL3</accession>
<comment type="caution">
    <text evidence="3">The sequence shown here is derived from an EMBL/GenBank/DDBJ whole genome shotgun (WGS) entry which is preliminary data.</text>
</comment>
<keyword evidence="2" id="KW-1133">Transmembrane helix</keyword>